<dbReference type="AlphaFoldDB" id="A0AAV5LNH6"/>
<evidence type="ECO:0000313" key="1">
    <source>
        <dbReference type="EMBL" id="GKV38989.1"/>
    </source>
</evidence>
<organism evidence="1 2">
    <name type="scientific">Rubroshorea leprosula</name>
    <dbReference type="NCBI Taxonomy" id="152421"/>
    <lineage>
        <taxon>Eukaryota</taxon>
        <taxon>Viridiplantae</taxon>
        <taxon>Streptophyta</taxon>
        <taxon>Embryophyta</taxon>
        <taxon>Tracheophyta</taxon>
        <taxon>Spermatophyta</taxon>
        <taxon>Magnoliopsida</taxon>
        <taxon>eudicotyledons</taxon>
        <taxon>Gunneridae</taxon>
        <taxon>Pentapetalae</taxon>
        <taxon>rosids</taxon>
        <taxon>malvids</taxon>
        <taxon>Malvales</taxon>
        <taxon>Dipterocarpaceae</taxon>
        <taxon>Rubroshorea</taxon>
    </lineage>
</organism>
<accession>A0AAV5LNH6</accession>
<sequence>MNSTMLSQVFSKHKSRFSCSVTSSCFQLAATEINLEIVVFMMGLWRRSAYCGSITWSWRKRNVWWWGDCVAKKKDNMLRVHMKDEGKHYLDAP</sequence>
<evidence type="ECO:0000313" key="2">
    <source>
        <dbReference type="Proteomes" id="UP001054252"/>
    </source>
</evidence>
<dbReference type="Proteomes" id="UP001054252">
    <property type="component" value="Unassembled WGS sequence"/>
</dbReference>
<proteinExistence type="predicted"/>
<dbReference type="EMBL" id="BPVZ01000132">
    <property type="protein sequence ID" value="GKV38989.1"/>
    <property type="molecule type" value="Genomic_DNA"/>
</dbReference>
<reference evidence="1 2" key="1">
    <citation type="journal article" date="2021" name="Commun. Biol.">
        <title>The genome of Shorea leprosula (Dipterocarpaceae) highlights the ecological relevance of drought in aseasonal tropical rainforests.</title>
        <authorList>
            <person name="Ng K.K.S."/>
            <person name="Kobayashi M.J."/>
            <person name="Fawcett J.A."/>
            <person name="Hatakeyama M."/>
            <person name="Paape T."/>
            <person name="Ng C.H."/>
            <person name="Ang C.C."/>
            <person name="Tnah L.H."/>
            <person name="Lee C.T."/>
            <person name="Nishiyama T."/>
            <person name="Sese J."/>
            <person name="O'Brien M.J."/>
            <person name="Copetti D."/>
            <person name="Mohd Noor M.I."/>
            <person name="Ong R.C."/>
            <person name="Putra M."/>
            <person name="Sireger I.Z."/>
            <person name="Indrioko S."/>
            <person name="Kosugi Y."/>
            <person name="Izuno A."/>
            <person name="Isagi Y."/>
            <person name="Lee S.L."/>
            <person name="Shimizu K.K."/>
        </authorList>
    </citation>
    <scope>NUCLEOTIDE SEQUENCE [LARGE SCALE GENOMIC DNA]</scope>
    <source>
        <strain evidence="1">214</strain>
    </source>
</reference>
<gene>
    <name evidence="1" type="ORF">SLEP1_g46835</name>
</gene>
<keyword evidence="2" id="KW-1185">Reference proteome</keyword>
<name>A0AAV5LNH6_9ROSI</name>
<protein>
    <submittedName>
        <fullName evidence="1">Uncharacterized protein</fullName>
    </submittedName>
</protein>
<comment type="caution">
    <text evidence="1">The sequence shown here is derived from an EMBL/GenBank/DDBJ whole genome shotgun (WGS) entry which is preliminary data.</text>
</comment>